<comment type="caution">
    <text evidence="2">The sequence shown here is derived from an EMBL/GenBank/DDBJ whole genome shotgun (WGS) entry which is preliminary data.</text>
</comment>
<feature type="compositionally biased region" description="Basic residues" evidence="1">
    <location>
        <begin position="45"/>
        <end position="59"/>
    </location>
</feature>
<sequence>MVDPLAALTWNVADPAPKLPVNKVIVPAPHRRPRPCAPTGGQLGARRRRRRRGRHRRRGGGAAQKAHS</sequence>
<name>X8A1Q9_MYCXE</name>
<organism evidence="2">
    <name type="scientific">Mycobacterium xenopi 4042</name>
    <dbReference type="NCBI Taxonomy" id="1299334"/>
    <lineage>
        <taxon>Bacteria</taxon>
        <taxon>Bacillati</taxon>
        <taxon>Actinomycetota</taxon>
        <taxon>Actinomycetes</taxon>
        <taxon>Mycobacteriales</taxon>
        <taxon>Mycobacteriaceae</taxon>
        <taxon>Mycobacterium</taxon>
    </lineage>
</organism>
<feature type="region of interest" description="Disordered" evidence="1">
    <location>
        <begin position="28"/>
        <end position="68"/>
    </location>
</feature>
<accession>X8A1Q9</accession>
<evidence type="ECO:0000313" key="2">
    <source>
        <dbReference type="EMBL" id="EUA24923.1"/>
    </source>
</evidence>
<dbReference type="AlphaFoldDB" id="X8A1Q9"/>
<evidence type="ECO:0000256" key="1">
    <source>
        <dbReference type="SAM" id="MobiDB-lite"/>
    </source>
</evidence>
<protein>
    <submittedName>
        <fullName evidence="2">Uncharacterized protein</fullName>
    </submittedName>
</protein>
<dbReference type="EMBL" id="JAOB01000063">
    <property type="protein sequence ID" value="EUA24923.1"/>
    <property type="molecule type" value="Genomic_DNA"/>
</dbReference>
<dbReference type="PATRIC" id="fig|1299334.3.peg.6745"/>
<proteinExistence type="predicted"/>
<reference evidence="2" key="1">
    <citation type="submission" date="2014-01" db="EMBL/GenBank/DDBJ databases">
        <authorList>
            <person name="Brown-Elliot B."/>
            <person name="Wallace R."/>
            <person name="Lenaerts A."/>
            <person name="Ordway D."/>
            <person name="DeGroote M.A."/>
            <person name="Parker T."/>
            <person name="Sizemore C."/>
            <person name="Tallon L.J."/>
            <person name="Sadzewicz L.K."/>
            <person name="Sengamalay N."/>
            <person name="Fraser C.M."/>
            <person name="Hine E."/>
            <person name="Shefchek K.A."/>
            <person name="Das S.P."/>
            <person name="Tettelin H."/>
        </authorList>
    </citation>
    <scope>NUCLEOTIDE SEQUENCE [LARGE SCALE GENOMIC DNA]</scope>
    <source>
        <strain evidence="2">4042</strain>
    </source>
</reference>
<gene>
    <name evidence="2" type="ORF">I553_3810</name>
</gene>